<evidence type="ECO:0000256" key="14">
    <source>
        <dbReference type="SAM" id="SignalP"/>
    </source>
</evidence>
<dbReference type="Pfam" id="PF13442">
    <property type="entry name" value="Cytochrome_CBB3"/>
    <property type="match status" value="1"/>
</dbReference>
<feature type="active site" description="Proton acceptor" evidence="10">
    <location>
        <position position="340"/>
    </location>
</feature>
<name>A0A373FPG4_COMTE</name>
<dbReference type="SUPFAM" id="SSF50998">
    <property type="entry name" value="Quinoprotein alcohol dehydrogenase-like"/>
    <property type="match status" value="1"/>
</dbReference>
<evidence type="ECO:0000256" key="4">
    <source>
        <dbReference type="ARBA" id="ARBA00022729"/>
    </source>
</evidence>
<protein>
    <submittedName>
        <fullName evidence="16">PQQ-dependent dehydrogenase, methanol/ethanol family</fullName>
        <ecNumber evidence="16">1.1.2.-</ecNumber>
    </submittedName>
</protein>
<feature type="chain" id="PRO_5016811763" evidence="14">
    <location>
        <begin position="40"/>
        <end position="714"/>
    </location>
</feature>
<dbReference type="Gene3D" id="1.10.760.10">
    <property type="entry name" value="Cytochrome c-like domain"/>
    <property type="match status" value="1"/>
</dbReference>
<evidence type="ECO:0000256" key="11">
    <source>
        <dbReference type="PIRSR" id="PIRSR617512-2"/>
    </source>
</evidence>
<evidence type="ECO:0000256" key="13">
    <source>
        <dbReference type="PIRSR" id="PIRSR617512-4"/>
    </source>
</evidence>
<feature type="binding site" evidence="11">
    <location>
        <position position="367"/>
    </location>
    <ligand>
        <name>pyrroloquinoline quinone</name>
        <dbReference type="ChEBI" id="CHEBI:58442"/>
    </ligand>
</feature>
<feature type="domain" description="Cytochrome c" evidence="15">
    <location>
        <begin position="624"/>
        <end position="703"/>
    </location>
</feature>
<dbReference type="NCBIfam" id="TIGR03075">
    <property type="entry name" value="PQQ_enz_alc_DH"/>
    <property type="match status" value="1"/>
</dbReference>
<evidence type="ECO:0000256" key="3">
    <source>
        <dbReference type="ARBA" id="ARBA00022723"/>
    </source>
</evidence>
<feature type="disulfide bond" evidence="13">
    <location>
        <begin position="148"/>
        <end position="149"/>
    </location>
</feature>
<keyword evidence="4 14" id="KW-0732">Signal</keyword>
<feature type="binding site" evidence="12">
    <location>
        <position position="295"/>
    </location>
    <ligand>
        <name>Ca(2+)</name>
        <dbReference type="ChEBI" id="CHEBI:29108"/>
    </ligand>
</feature>
<dbReference type="SUPFAM" id="SSF46626">
    <property type="entry name" value="Cytochrome c"/>
    <property type="match status" value="1"/>
</dbReference>
<reference evidence="16 17" key="1">
    <citation type="submission" date="2018-08" db="EMBL/GenBank/DDBJ databases">
        <title>Comamonas testosteroni strain SWCO2.</title>
        <authorList>
            <person name="Jiang N."/>
            <person name="Zhang X.Z."/>
        </authorList>
    </citation>
    <scope>NUCLEOTIDE SEQUENCE [LARGE SCALE GENOMIC DNA]</scope>
    <source>
        <strain evidence="16 17">SWCO2</strain>
    </source>
</reference>
<evidence type="ECO:0000256" key="10">
    <source>
        <dbReference type="PIRSR" id="PIRSR617512-1"/>
    </source>
</evidence>
<comment type="cofactor">
    <cofactor evidence="11">
        <name>heme c</name>
        <dbReference type="ChEBI" id="CHEBI:61717"/>
    </cofactor>
    <text evidence="11">Binds 1 heme c group per subunit.</text>
</comment>
<dbReference type="InterPro" id="IPR036909">
    <property type="entry name" value="Cyt_c-like_dom_sf"/>
</dbReference>
<feature type="binding site" evidence="11">
    <location>
        <position position="577"/>
    </location>
    <ligand>
        <name>pyrroloquinoline quinone</name>
        <dbReference type="ChEBI" id="CHEBI:58442"/>
    </ligand>
</feature>
<dbReference type="InterPro" id="IPR002372">
    <property type="entry name" value="PQQ_rpt_dom"/>
</dbReference>
<comment type="cofactor">
    <cofactor evidence="12">
        <name>Ca(2+)</name>
        <dbReference type="ChEBI" id="CHEBI:29108"/>
    </cofactor>
    <text evidence="12">Binds 1 Ca(2+) ion per subunit.</text>
</comment>
<dbReference type="Pfam" id="PF01011">
    <property type="entry name" value="PQQ"/>
    <property type="match status" value="2"/>
</dbReference>
<evidence type="ECO:0000256" key="8">
    <source>
        <dbReference type="ARBA" id="ARBA00023004"/>
    </source>
</evidence>
<evidence type="ECO:0000256" key="1">
    <source>
        <dbReference type="ARBA" id="ARBA00008156"/>
    </source>
</evidence>
<feature type="binding site" description="axial binding residue" evidence="12">
    <location>
        <position position="680"/>
    </location>
    <ligand>
        <name>heme c</name>
        <dbReference type="ChEBI" id="CHEBI:61717"/>
    </ligand>
    <ligandPart>
        <name>Fe</name>
        <dbReference type="ChEBI" id="CHEBI:18248"/>
    </ligandPart>
</feature>
<evidence type="ECO:0000313" key="16">
    <source>
        <dbReference type="EMBL" id="RGE45432.1"/>
    </source>
</evidence>
<dbReference type="CDD" id="cd10279">
    <property type="entry name" value="PQQ_ADH_II"/>
    <property type="match status" value="1"/>
</dbReference>
<keyword evidence="5 12" id="KW-0106">Calcium</keyword>
<gene>
    <name evidence="16" type="ORF">DZC30_09255</name>
</gene>
<dbReference type="PANTHER" id="PTHR32303">
    <property type="entry name" value="QUINOPROTEIN ALCOHOL DEHYDROGENASE (CYTOCHROME C)"/>
    <property type="match status" value="1"/>
</dbReference>
<dbReference type="InterPro" id="IPR001479">
    <property type="entry name" value="Quinoprotein_DH_CS"/>
</dbReference>
<dbReference type="SMART" id="SM00564">
    <property type="entry name" value="PQQ"/>
    <property type="match status" value="5"/>
</dbReference>
<keyword evidence="9 13" id="KW-1015">Disulfide bond</keyword>
<keyword evidence="2 11" id="KW-0349">Heme</keyword>
<feature type="binding site" description="covalent" evidence="11">
    <location>
        <position position="637"/>
    </location>
    <ligand>
        <name>heme c</name>
        <dbReference type="ChEBI" id="CHEBI:61717"/>
    </ligand>
</feature>
<sequence>MKFRQPSGARLRHSFLSPSHLMRLLIAGLALVGSSATWAANPVQAVDDQFIISNAQSGKDWPSHGLNYQEDRFSPLKQIDKSNVKKLGLAWSYDLDAIRGVESTPVVVNGVMYVTAPWSVVHAVDAKTGKPLWTYDPKVPREGGYKGCCDVVNRGVAVYKGRVYVASFDGRLIALDAENGKVVWEKDTIEDRSRSYTITGAPRAYKGKIYIGNGGGEFGVRGYVSAFDADTGEQKWRFYTVPGDPSKPFEDKAQEMAAKTWDPSGKYWETGGGGTVWNSMVFDPELNLMYIGTGNGSPWAHLKRSPKGGDNLFLGSIVALNPDTGEYKWHFQETPGDNWDYNSVMDIIQADIKLNGKPRKALLHAPKNGFFYVIDRETGQFISAKNFVPVNWAKGYTKDGKLIEIPEARLPDKAVDAVPGPYGAHNWQPMAYSPQTGLAYIPGQHVPVNLMDDPLWTGFNTNSRGAFMGINGWNTARVLNSKPDMSRLMGRLIAWDPIKQKEVWAQKYPTAWNGGLLTTAGGLLFQGTADGRFVAYDAKNGKLLWQSPVNSGVVAAPVTYEVDGKQYVSIAVGWGGVFGLAARATNNNTKGTVYTYEIGGNAPAPAIAVAPKMPLVSGLKYDRALVPEGLNLYVGACVGCHGVPGANTGGSLPNLGYLPAPMIDDLKSFVINGPATARGMPNFAGKLSDDDVLKIRAFILEAAAGAQAAQNKSK</sequence>
<dbReference type="OrthoDB" id="9794322at2"/>
<keyword evidence="17" id="KW-1185">Reference proteome</keyword>
<dbReference type="Gene3D" id="2.140.10.10">
    <property type="entry name" value="Quinoprotein alcohol dehydrogenase-like superfamily"/>
    <property type="match status" value="1"/>
</dbReference>
<evidence type="ECO:0000313" key="17">
    <source>
        <dbReference type="Proteomes" id="UP000261948"/>
    </source>
</evidence>
<comment type="similarity">
    <text evidence="1">Belongs to the bacterial PQQ dehydrogenase family.</text>
</comment>
<keyword evidence="6 11" id="KW-0634">PQQ</keyword>
<dbReference type="GO" id="GO:0030288">
    <property type="term" value="C:outer membrane-bounded periplasmic space"/>
    <property type="evidence" value="ECO:0007669"/>
    <property type="project" value="InterPro"/>
</dbReference>
<dbReference type="AlphaFoldDB" id="A0A373FPG4"/>
<feature type="binding site" description="covalent" evidence="11">
    <location>
        <position position="640"/>
    </location>
    <ligand>
        <name>heme c</name>
        <dbReference type="ChEBI" id="CHEBI:61717"/>
    </ligand>
</feature>
<proteinExistence type="inferred from homology"/>
<dbReference type="GO" id="GO:0005509">
    <property type="term" value="F:calcium ion binding"/>
    <property type="evidence" value="ECO:0007669"/>
    <property type="project" value="InterPro"/>
</dbReference>
<dbReference type="PROSITE" id="PS51007">
    <property type="entry name" value="CYTC"/>
    <property type="match status" value="1"/>
</dbReference>
<dbReference type="InterPro" id="IPR009056">
    <property type="entry name" value="Cyt_c-like_dom"/>
</dbReference>
<dbReference type="GO" id="GO:0016614">
    <property type="term" value="F:oxidoreductase activity, acting on CH-OH group of donors"/>
    <property type="evidence" value="ECO:0007669"/>
    <property type="project" value="InterPro"/>
</dbReference>
<evidence type="ECO:0000256" key="6">
    <source>
        <dbReference type="ARBA" id="ARBA00022891"/>
    </source>
</evidence>
<evidence type="ECO:0000256" key="12">
    <source>
        <dbReference type="PIRSR" id="PIRSR617512-3"/>
    </source>
</evidence>
<dbReference type="InterPro" id="IPR011047">
    <property type="entry name" value="Quinoprotein_ADH-like_sf"/>
</dbReference>
<comment type="caution">
    <text evidence="16">The sequence shown here is derived from an EMBL/GenBank/DDBJ whole genome shotgun (WGS) entry which is preliminary data.</text>
</comment>
<feature type="binding site" evidence="11">
    <location>
        <position position="275"/>
    </location>
    <ligand>
        <name>pyrroloquinoline quinone</name>
        <dbReference type="ChEBI" id="CHEBI:58442"/>
    </ligand>
</feature>
<dbReference type="PROSITE" id="PS00364">
    <property type="entry name" value="BACTERIAL_PQQ_2"/>
    <property type="match status" value="1"/>
</dbReference>
<organism evidence="16 17">
    <name type="scientific">Comamonas testosteroni</name>
    <name type="common">Pseudomonas testosteroni</name>
    <dbReference type="NCBI Taxonomy" id="285"/>
    <lineage>
        <taxon>Bacteria</taxon>
        <taxon>Pseudomonadati</taxon>
        <taxon>Pseudomonadota</taxon>
        <taxon>Betaproteobacteria</taxon>
        <taxon>Burkholderiales</taxon>
        <taxon>Comamonadaceae</taxon>
        <taxon>Comamonas</taxon>
    </lineage>
</organism>
<feature type="binding site" evidence="11">
    <location>
        <begin position="426"/>
        <end position="427"/>
    </location>
    <ligand>
        <name>pyrroloquinoline quinone</name>
        <dbReference type="ChEBI" id="CHEBI:58442"/>
    </ligand>
</feature>
<feature type="binding site" evidence="12">
    <location>
        <position position="217"/>
    </location>
    <ligand>
        <name>Ca(2+)</name>
        <dbReference type="ChEBI" id="CHEBI:29108"/>
    </ligand>
</feature>
<dbReference type="EC" id="1.1.2.-" evidence="16"/>
<evidence type="ECO:0000256" key="5">
    <source>
        <dbReference type="ARBA" id="ARBA00022837"/>
    </source>
</evidence>
<comment type="cofactor">
    <cofactor evidence="11">
        <name>pyrroloquinoline quinone</name>
        <dbReference type="ChEBI" id="CHEBI:58442"/>
    </cofactor>
    <text evidence="11">Binds 1 PQQ group per subunit.</text>
</comment>
<evidence type="ECO:0000259" key="15">
    <source>
        <dbReference type="PROSITE" id="PS51007"/>
    </source>
</evidence>
<dbReference type="Proteomes" id="UP000261948">
    <property type="component" value="Unassembled WGS sequence"/>
</dbReference>
<dbReference type="GO" id="GO:0020037">
    <property type="term" value="F:heme binding"/>
    <property type="evidence" value="ECO:0007669"/>
    <property type="project" value="InterPro"/>
</dbReference>
<dbReference type="InterPro" id="IPR018391">
    <property type="entry name" value="PQQ_b-propeller_rpt"/>
</dbReference>
<keyword evidence="3 12" id="KW-0479">Metal-binding</keyword>
<dbReference type="GO" id="GO:0009055">
    <property type="term" value="F:electron transfer activity"/>
    <property type="evidence" value="ECO:0007669"/>
    <property type="project" value="InterPro"/>
</dbReference>
<feature type="binding site" evidence="11">
    <location>
        <position position="154"/>
    </location>
    <ligand>
        <name>pyrroloquinoline quinone</name>
        <dbReference type="ChEBI" id="CHEBI:58442"/>
    </ligand>
</feature>
<feature type="binding site" evidence="12">
    <location>
        <position position="340"/>
    </location>
    <ligand>
        <name>Ca(2+)</name>
        <dbReference type="ChEBI" id="CHEBI:29108"/>
    </ligand>
</feature>
<evidence type="ECO:0000256" key="9">
    <source>
        <dbReference type="ARBA" id="ARBA00023157"/>
    </source>
</evidence>
<keyword evidence="7 16" id="KW-0560">Oxidoreductase</keyword>
<accession>A0A373FPG4</accession>
<feature type="binding site" evidence="11">
    <location>
        <position position="102"/>
    </location>
    <ligand>
        <name>pyrroloquinoline quinone</name>
        <dbReference type="ChEBI" id="CHEBI:58442"/>
    </ligand>
</feature>
<feature type="signal peptide" evidence="14">
    <location>
        <begin position="1"/>
        <end position="39"/>
    </location>
</feature>
<dbReference type="InterPro" id="IPR017512">
    <property type="entry name" value="PQQ_MeOH/EtOH_DH"/>
</dbReference>
<feature type="binding site" description="axial binding residue" evidence="12">
    <location>
        <position position="641"/>
    </location>
    <ligand>
        <name>heme c</name>
        <dbReference type="ChEBI" id="CHEBI:61717"/>
    </ligand>
    <ligandPart>
        <name>Fe</name>
        <dbReference type="ChEBI" id="CHEBI:18248"/>
    </ligandPart>
</feature>
<evidence type="ECO:0000256" key="2">
    <source>
        <dbReference type="ARBA" id="ARBA00022617"/>
    </source>
</evidence>
<evidence type="ECO:0000256" key="7">
    <source>
        <dbReference type="ARBA" id="ARBA00023002"/>
    </source>
</evidence>
<dbReference type="GO" id="GO:0016020">
    <property type="term" value="C:membrane"/>
    <property type="evidence" value="ECO:0007669"/>
    <property type="project" value="InterPro"/>
</dbReference>
<feature type="binding site" evidence="11">
    <location>
        <position position="199"/>
    </location>
    <ligand>
        <name>pyrroloquinoline quinone</name>
        <dbReference type="ChEBI" id="CHEBI:58442"/>
    </ligand>
</feature>
<keyword evidence="8 12" id="KW-0408">Iron</keyword>
<dbReference type="EMBL" id="QURR01000009">
    <property type="protein sequence ID" value="RGE45432.1"/>
    <property type="molecule type" value="Genomic_DNA"/>
</dbReference>